<organism evidence="1 2">
    <name type="scientific">Neorhodopirellula pilleata</name>
    <dbReference type="NCBI Taxonomy" id="2714738"/>
    <lineage>
        <taxon>Bacteria</taxon>
        <taxon>Pseudomonadati</taxon>
        <taxon>Planctomycetota</taxon>
        <taxon>Planctomycetia</taxon>
        <taxon>Pirellulales</taxon>
        <taxon>Pirellulaceae</taxon>
        <taxon>Neorhodopirellula</taxon>
    </lineage>
</organism>
<comment type="caution">
    <text evidence="1">The sequence shown here is derived from an EMBL/GenBank/DDBJ whole genome shotgun (WGS) entry which is preliminary data.</text>
</comment>
<name>A0A5C6A6W9_9BACT</name>
<keyword evidence="2" id="KW-1185">Reference proteome</keyword>
<proteinExistence type="predicted"/>
<dbReference type="EMBL" id="SJPM01000007">
    <property type="protein sequence ID" value="TWT95140.1"/>
    <property type="molecule type" value="Genomic_DNA"/>
</dbReference>
<accession>A0A5C6A6W9</accession>
<sequence>MPRTKSTCLRASDFIEPAIFLKPNCPVTGKSYIARLFHHLSTQRRKFPVRRLLTHITPLRRFTMFTLAATLTLTSLGGAVGHAQEKLAPVPSDSQPADQTTEPVVIVTLGSLNQLTQDINYITDAFGVPQFGGTFEIMSGMFARGIDRDLPVGVLVPLVDGAPEPIAMLPTSDVKQVLKQLEAQTGPVDELDDGTLVINVGANVVFIRQVGNWAIVARNRNVLDQAPADPTAIISAMGTDYDLAIRLDLQQIPAQVRDALIGQLRQGFNQAMQQQGGPDADQARQMAEQSMDQLEQVVSQTDDLMIGLNIDGSNREIVLDASFTAVPGTELATVYQGQKPIPSSYSMVIRDDAAGYLHAASSISPETLKQAKAGIENALKMAGSALGQIDELSEADVEDATDMIKRITDLTLKSYEDGKVDMGAVLLTDANVMQFALGTYVADGAEAASIVKDIANKLEGRGDAPRFEFDRDTYKGVVLHLIEADIPADADELRKVFGETVRVHLGTGEKSLYAALGDASVPLMMEMIDSAAGDNQPTAKHLAQFELNMMPILQFAQSIESNDAILTMIDSLSRASDAGTLRVLSSAIDNGQSTRIVIRDGMLRAIGAAYRQAQQKKMQEGNF</sequence>
<evidence type="ECO:0000313" key="2">
    <source>
        <dbReference type="Proteomes" id="UP000316213"/>
    </source>
</evidence>
<gene>
    <name evidence="1" type="ORF">Pla100_37240</name>
</gene>
<dbReference type="AlphaFoldDB" id="A0A5C6A6W9"/>
<protein>
    <submittedName>
        <fullName evidence="1">Uncharacterized protein</fullName>
    </submittedName>
</protein>
<evidence type="ECO:0000313" key="1">
    <source>
        <dbReference type="EMBL" id="TWT95140.1"/>
    </source>
</evidence>
<reference evidence="1 2" key="1">
    <citation type="submission" date="2019-02" db="EMBL/GenBank/DDBJ databases">
        <title>Deep-cultivation of Planctomycetes and their phenomic and genomic characterization uncovers novel biology.</title>
        <authorList>
            <person name="Wiegand S."/>
            <person name="Jogler M."/>
            <person name="Boedeker C."/>
            <person name="Pinto D."/>
            <person name="Vollmers J."/>
            <person name="Rivas-Marin E."/>
            <person name="Kohn T."/>
            <person name="Peeters S.H."/>
            <person name="Heuer A."/>
            <person name="Rast P."/>
            <person name="Oberbeckmann S."/>
            <person name="Bunk B."/>
            <person name="Jeske O."/>
            <person name="Meyerdierks A."/>
            <person name="Storesund J.E."/>
            <person name="Kallscheuer N."/>
            <person name="Luecker S."/>
            <person name="Lage O.M."/>
            <person name="Pohl T."/>
            <person name="Merkel B.J."/>
            <person name="Hornburger P."/>
            <person name="Mueller R.-W."/>
            <person name="Bruemmer F."/>
            <person name="Labrenz M."/>
            <person name="Spormann A.M."/>
            <person name="Op Den Camp H."/>
            <person name="Overmann J."/>
            <person name="Amann R."/>
            <person name="Jetten M.S.M."/>
            <person name="Mascher T."/>
            <person name="Medema M.H."/>
            <person name="Devos D.P."/>
            <person name="Kaster A.-K."/>
            <person name="Ovreas L."/>
            <person name="Rohde M."/>
            <person name="Galperin M.Y."/>
            <person name="Jogler C."/>
        </authorList>
    </citation>
    <scope>NUCLEOTIDE SEQUENCE [LARGE SCALE GENOMIC DNA]</scope>
    <source>
        <strain evidence="1 2">Pla100</strain>
    </source>
</reference>
<dbReference type="Proteomes" id="UP000316213">
    <property type="component" value="Unassembled WGS sequence"/>
</dbReference>